<evidence type="ECO:0000313" key="3">
    <source>
        <dbReference type="Proteomes" id="UP000044841"/>
    </source>
</evidence>
<dbReference type="EMBL" id="CYGV01000108">
    <property type="protein sequence ID" value="CUA67359.1"/>
    <property type="molecule type" value="Genomic_DNA"/>
</dbReference>
<sequence>MRRIIEQRLEAEFYKEDMHPTKDQKERNLIRLLKAGSELGFTRIKLIVVPNIYKPPLRREGILHKIEVLTKRPLKTKPKEKAEGTKSDATKQEPKTEGLSLVPEPASEQDESLWPQPIIPISVKQLSSAVLDPQDAIALHAKAVRFNYLSGAKESTADPVFERLQGLLGTLRDPGAAEAKSKDAMKVIAAMFGTSGGTSILSHELLKSGLVNGLLQFTTDPALTIDVATRQQMPVFLQGWVQSAQGYLVLAAFAAAAGPPAGALSRVAAGSSGAGPSCTSAAAGSSSGLTSAPTVGRRQNHRLKAKNNVAAGDSNTLPTMETSPTSQTLPLNPPLPTLAAATAESMLSALAAGGDPRLLVLGSKDFDMEHAEDMLNEDLEAEFYEADMEPHQGSPKKTASISLNNGMAAWILIAGCY</sequence>
<feature type="region of interest" description="Disordered" evidence="1">
    <location>
        <begin position="275"/>
        <end position="332"/>
    </location>
</feature>
<evidence type="ECO:0000256" key="1">
    <source>
        <dbReference type="SAM" id="MobiDB-lite"/>
    </source>
</evidence>
<proteinExistence type="predicted"/>
<name>A0A0K6FN19_9AGAM</name>
<protein>
    <submittedName>
        <fullName evidence="2">Uncharacterized protein</fullName>
    </submittedName>
</protein>
<keyword evidence="3" id="KW-1185">Reference proteome</keyword>
<reference evidence="2 3" key="1">
    <citation type="submission" date="2015-07" db="EMBL/GenBank/DDBJ databases">
        <authorList>
            <person name="Noorani M."/>
        </authorList>
    </citation>
    <scope>NUCLEOTIDE SEQUENCE [LARGE SCALE GENOMIC DNA]</scope>
    <source>
        <strain evidence="2">BBA 69670</strain>
    </source>
</reference>
<feature type="compositionally biased region" description="Basic and acidic residues" evidence="1">
    <location>
        <begin position="77"/>
        <end position="96"/>
    </location>
</feature>
<accession>A0A0K6FN19</accession>
<dbReference type="Proteomes" id="UP000044841">
    <property type="component" value="Unassembled WGS sequence"/>
</dbReference>
<dbReference type="AlphaFoldDB" id="A0A0K6FN19"/>
<feature type="region of interest" description="Disordered" evidence="1">
    <location>
        <begin position="74"/>
        <end position="105"/>
    </location>
</feature>
<organism evidence="2 3">
    <name type="scientific">Rhizoctonia solani</name>
    <dbReference type="NCBI Taxonomy" id="456999"/>
    <lineage>
        <taxon>Eukaryota</taxon>
        <taxon>Fungi</taxon>
        <taxon>Dikarya</taxon>
        <taxon>Basidiomycota</taxon>
        <taxon>Agaricomycotina</taxon>
        <taxon>Agaricomycetes</taxon>
        <taxon>Cantharellales</taxon>
        <taxon>Ceratobasidiaceae</taxon>
        <taxon>Rhizoctonia</taxon>
    </lineage>
</organism>
<gene>
    <name evidence="2" type="ORF">RSOLAG22IIIB_13412</name>
</gene>
<feature type="compositionally biased region" description="Low complexity" evidence="1">
    <location>
        <begin position="275"/>
        <end position="292"/>
    </location>
</feature>
<evidence type="ECO:0000313" key="2">
    <source>
        <dbReference type="EMBL" id="CUA67359.1"/>
    </source>
</evidence>